<dbReference type="GO" id="GO:0032160">
    <property type="term" value="C:septin filament array"/>
    <property type="evidence" value="ECO:0007669"/>
    <property type="project" value="EnsemblFungi"/>
</dbReference>
<dbReference type="InterPro" id="IPR030379">
    <property type="entry name" value="G_SEPTIN_dom"/>
</dbReference>
<dbReference type="PROSITE" id="PS51719">
    <property type="entry name" value="G_SEPTIN"/>
    <property type="match status" value="1"/>
</dbReference>
<dbReference type="InterPro" id="IPR016491">
    <property type="entry name" value="Septin"/>
</dbReference>
<evidence type="ECO:0000256" key="2">
    <source>
        <dbReference type="ARBA" id="ARBA00022741"/>
    </source>
</evidence>
<feature type="domain" description="Septin-type G" evidence="6">
    <location>
        <begin position="123"/>
        <end position="414"/>
    </location>
</feature>
<protein>
    <recommendedName>
        <fullName evidence="6">Septin-type G domain-containing protein</fullName>
    </recommendedName>
</protein>
<accession>A0A1E4TTD8</accession>
<dbReference type="GO" id="GO:1990317">
    <property type="term" value="C:Gin4 complex"/>
    <property type="evidence" value="ECO:0007669"/>
    <property type="project" value="EnsemblFungi"/>
</dbReference>
<keyword evidence="8" id="KW-1185">Reference proteome</keyword>
<feature type="region of interest" description="Disordered" evidence="5">
    <location>
        <begin position="1"/>
        <end position="93"/>
    </location>
</feature>
<dbReference type="EMBL" id="KV454015">
    <property type="protein sequence ID" value="ODV95022.1"/>
    <property type="molecule type" value="Genomic_DNA"/>
</dbReference>
<dbReference type="SUPFAM" id="SSF52540">
    <property type="entry name" value="P-loop containing nucleoside triphosphate hydrolases"/>
    <property type="match status" value="1"/>
</dbReference>
<dbReference type="InterPro" id="IPR027417">
    <property type="entry name" value="P-loop_NTPase"/>
</dbReference>
<feature type="compositionally biased region" description="Low complexity" evidence="5">
    <location>
        <begin position="32"/>
        <end position="41"/>
    </location>
</feature>
<comment type="similarity">
    <text evidence="4">Belongs to the TRAFAC class TrmE-Era-EngA-EngB-Septin-like GTPase superfamily. Septin GTPase family.</text>
</comment>
<organism evidence="7 8">
    <name type="scientific">Pachysolen tannophilus NRRL Y-2460</name>
    <dbReference type="NCBI Taxonomy" id="669874"/>
    <lineage>
        <taxon>Eukaryota</taxon>
        <taxon>Fungi</taxon>
        <taxon>Dikarya</taxon>
        <taxon>Ascomycota</taxon>
        <taxon>Saccharomycotina</taxon>
        <taxon>Pichiomycetes</taxon>
        <taxon>Pachysolenaceae</taxon>
        <taxon>Pachysolen</taxon>
    </lineage>
</organism>
<dbReference type="GO" id="GO:0070273">
    <property type="term" value="F:phosphatidylinositol-4-phosphate binding"/>
    <property type="evidence" value="ECO:0007669"/>
    <property type="project" value="EnsemblFungi"/>
</dbReference>
<evidence type="ECO:0000313" key="7">
    <source>
        <dbReference type="EMBL" id="ODV95022.1"/>
    </source>
</evidence>
<evidence type="ECO:0000256" key="1">
    <source>
        <dbReference type="ARBA" id="ARBA00004266"/>
    </source>
</evidence>
<dbReference type="AlphaFoldDB" id="A0A1E4TTD8"/>
<dbReference type="STRING" id="669874.A0A1E4TTD8"/>
<dbReference type="PIRSF" id="PIRSF006698">
    <property type="entry name" value="Septin"/>
    <property type="match status" value="1"/>
</dbReference>
<evidence type="ECO:0000256" key="3">
    <source>
        <dbReference type="ARBA" id="ARBA00023134"/>
    </source>
</evidence>
<dbReference type="GO" id="GO:0005200">
    <property type="term" value="F:structural constituent of cytoskeleton"/>
    <property type="evidence" value="ECO:0007669"/>
    <property type="project" value="EnsemblFungi"/>
</dbReference>
<dbReference type="PANTHER" id="PTHR18884">
    <property type="entry name" value="SEPTIN"/>
    <property type="match status" value="1"/>
</dbReference>
<dbReference type="GO" id="GO:0000921">
    <property type="term" value="P:septin ring assembly"/>
    <property type="evidence" value="ECO:0007669"/>
    <property type="project" value="EnsemblFungi"/>
</dbReference>
<evidence type="ECO:0000259" key="6">
    <source>
        <dbReference type="PROSITE" id="PS51719"/>
    </source>
</evidence>
<dbReference type="GO" id="GO:0031105">
    <property type="term" value="C:septin complex"/>
    <property type="evidence" value="ECO:0007669"/>
    <property type="project" value="EnsemblFungi"/>
</dbReference>
<sequence length="477" mass="53124">MASVVETSVNGKDPSLGKHHDFNDSVNESLDTSTTTNTLGTQKENGGISLGAGDAAVDSNGASSNGASTASGTNSGTNGAGAANGAGSAATKKPEVKIIRRKLNGYVGFANLPKQWHRKSIRRGFNLNIMVVGESGLGKSTLINTLFNRDLYSHRAQNDGSLSLGQKELTSTTSSGNFSGLITNDVTIESVSTDIEENGIKLHLTVLDTVGFGDAINNEDSWKPIVEDIENRFNTYLEAENKINRQTIADNRVHALLYFIEPTGHSLKPLDIKFMKEIHEKVNLIPIIAKSDILTEEEIYEFKQRIMDDINNQGINIFKPPQYENDDDETILNTQEIMSKVPFAVVGSIDEIQTKDGRSVRGRNYPWGIIEVDNENHCDFIKLRQLLIRNYMEELKETTSKYLFENYRTEKLKKLGIQQDNSVFREFDPSSRQEEEKILHEAKLAKMEADLKTIFQTKVSAKEKKLQSQESELFSKH</sequence>
<feature type="non-terminal residue" evidence="7">
    <location>
        <position position="477"/>
    </location>
</feature>
<name>A0A1E4TTD8_PACTA</name>
<dbReference type="CDD" id="cd01850">
    <property type="entry name" value="CDC_Septin"/>
    <property type="match status" value="1"/>
</dbReference>
<evidence type="ECO:0000256" key="5">
    <source>
        <dbReference type="SAM" id="MobiDB-lite"/>
    </source>
</evidence>
<gene>
    <name evidence="7" type="ORF">PACTADRAFT_50850</name>
</gene>
<comment type="subcellular location">
    <subcellularLocation>
        <location evidence="1">Bud neck</location>
    </subcellularLocation>
</comment>
<dbReference type="GO" id="GO:0005628">
    <property type="term" value="C:prospore membrane"/>
    <property type="evidence" value="ECO:0007669"/>
    <property type="project" value="EnsemblFungi"/>
</dbReference>
<dbReference type="GO" id="GO:0005619">
    <property type="term" value="C:ascospore wall"/>
    <property type="evidence" value="ECO:0007669"/>
    <property type="project" value="EnsemblFungi"/>
</dbReference>
<dbReference type="GO" id="GO:0031107">
    <property type="term" value="P:septin ring disassembly"/>
    <property type="evidence" value="ECO:0007669"/>
    <property type="project" value="EnsemblFungi"/>
</dbReference>
<feature type="compositionally biased region" description="Low complexity" evidence="5">
    <location>
        <begin position="51"/>
        <end position="77"/>
    </location>
</feature>
<dbReference type="OrthoDB" id="416553at2759"/>
<proteinExistence type="inferred from homology"/>
<feature type="compositionally biased region" description="Polar residues" evidence="5">
    <location>
        <begin position="1"/>
        <end position="10"/>
    </location>
</feature>
<dbReference type="Gene3D" id="3.40.50.300">
    <property type="entry name" value="P-loop containing nucleotide triphosphate hydrolases"/>
    <property type="match status" value="1"/>
</dbReference>
<keyword evidence="3 4" id="KW-0342">GTP-binding</keyword>
<dbReference type="Proteomes" id="UP000094236">
    <property type="component" value="Unassembled WGS sequence"/>
</dbReference>
<dbReference type="GO" id="GO:0005525">
    <property type="term" value="F:GTP binding"/>
    <property type="evidence" value="ECO:0007669"/>
    <property type="project" value="UniProtKB-KW"/>
</dbReference>
<evidence type="ECO:0000256" key="4">
    <source>
        <dbReference type="RuleBase" id="RU004560"/>
    </source>
</evidence>
<keyword evidence="2 4" id="KW-0547">Nucleotide-binding</keyword>
<evidence type="ECO:0000313" key="8">
    <source>
        <dbReference type="Proteomes" id="UP000094236"/>
    </source>
</evidence>
<dbReference type="GO" id="GO:0000281">
    <property type="term" value="P:mitotic cytokinesis"/>
    <property type="evidence" value="ECO:0007669"/>
    <property type="project" value="EnsemblFungi"/>
</dbReference>
<dbReference type="FunFam" id="3.40.50.300:FF:000196">
    <property type="entry name" value="Cell division control 3"/>
    <property type="match status" value="1"/>
</dbReference>
<dbReference type="GO" id="GO:0010314">
    <property type="term" value="F:phosphatidylinositol-5-phosphate binding"/>
    <property type="evidence" value="ECO:0007669"/>
    <property type="project" value="EnsemblFungi"/>
</dbReference>
<dbReference type="GO" id="GO:0001400">
    <property type="term" value="C:mating projection base"/>
    <property type="evidence" value="ECO:0007669"/>
    <property type="project" value="EnsemblFungi"/>
</dbReference>
<dbReference type="Pfam" id="PF00735">
    <property type="entry name" value="Septin"/>
    <property type="match status" value="1"/>
</dbReference>
<reference evidence="8" key="1">
    <citation type="submission" date="2016-05" db="EMBL/GenBank/DDBJ databases">
        <title>Comparative genomics of biotechnologically important yeasts.</title>
        <authorList>
            <consortium name="DOE Joint Genome Institute"/>
            <person name="Riley R."/>
            <person name="Haridas S."/>
            <person name="Wolfe K.H."/>
            <person name="Lopes M.R."/>
            <person name="Hittinger C.T."/>
            <person name="Goker M."/>
            <person name="Salamov A."/>
            <person name="Wisecaver J."/>
            <person name="Long T.M."/>
            <person name="Aerts A.L."/>
            <person name="Barry K."/>
            <person name="Choi C."/>
            <person name="Clum A."/>
            <person name="Coughlan A.Y."/>
            <person name="Deshpande S."/>
            <person name="Douglass A.P."/>
            <person name="Hanson S.J."/>
            <person name="Klenk H.-P."/>
            <person name="Labutti K."/>
            <person name="Lapidus A."/>
            <person name="Lindquist E."/>
            <person name="Lipzen A."/>
            <person name="Meier-Kolthoff J.P."/>
            <person name="Ohm R.A."/>
            <person name="Otillar R.P."/>
            <person name="Pangilinan J."/>
            <person name="Peng Y."/>
            <person name="Rokas A."/>
            <person name="Rosa C.A."/>
            <person name="Scheuner C."/>
            <person name="Sibirny A.A."/>
            <person name="Slot J.C."/>
            <person name="Stielow J.B."/>
            <person name="Sun H."/>
            <person name="Kurtzman C.P."/>
            <person name="Blackwell M."/>
            <person name="Grigoriev I.V."/>
            <person name="Jeffries T.W."/>
        </authorList>
    </citation>
    <scope>NUCLEOTIDE SEQUENCE [LARGE SCALE GENOMIC DNA]</scope>
    <source>
        <strain evidence="8">NRRL Y-2460</strain>
    </source>
</reference>